<dbReference type="SUPFAM" id="SSF100950">
    <property type="entry name" value="NagB/RpiA/CoA transferase-like"/>
    <property type="match status" value="1"/>
</dbReference>
<dbReference type="Proteomes" id="UP000254052">
    <property type="component" value="Unassembled WGS sequence"/>
</dbReference>
<sequence>MFVQVRDVLEAGAIEPRRVKLPGILVDGIVEHREQPQTYLGGYDLTSAATSPSEF</sequence>
<dbReference type="Gene3D" id="3.40.1080.10">
    <property type="entry name" value="Glutaconate Coenzyme A-transferase"/>
    <property type="match status" value="1"/>
</dbReference>
<dbReference type="GO" id="GO:0016740">
    <property type="term" value="F:transferase activity"/>
    <property type="evidence" value="ECO:0007669"/>
    <property type="project" value="UniProtKB-KW"/>
</dbReference>
<evidence type="ECO:0000313" key="2">
    <source>
        <dbReference type="Proteomes" id="UP000254052"/>
    </source>
</evidence>
<organism evidence="1 2">
    <name type="scientific">Escherichia coli</name>
    <dbReference type="NCBI Taxonomy" id="562"/>
    <lineage>
        <taxon>Bacteria</taxon>
        <taxon>Pseudomonadati</taxon>
        <taxon>Pseudomonadota</taxon>
        <taxon>Gammaproteobacteria</taxon>
        <taxon>Enterobacterales</taxon>
        <taxon>Enterobacteriaceae</taxon>
        <taxon>Escherichia</taxon>
    </lineage>
</organism>
<name>A0A377AT95_ECOLX</name>
<accession>A0A377AT95</accession>
<dbReference type="InterPro" id="IPR037171">
    <property type="entry name" value="NagB/RpiA_transferase-like"/>
</dbReference>
<proteinExistence type="predicted"/>
<dbReference type="AlphaFoldDB" id="A0A377AT95"/>
<gene>
    <name evidence="1" type="ORF">NCTC9962_01774</name>
</gene>
<protein>
    <submittedName>
        <fullName evidence="1">Acetyl-CoA:acetoacetyl-CoA transferase subunit beta</fullName>
    </submittedName>
</protein>
<evidence type="ECO:0000313" key="1">
    <source>
        <dbReference type="EMBL" id="STL28337.1"/>
    </source>
</evidence>
<reference evidence="1 2" key="1">
    <citation type="submission" date="2018-06" db="EMBL/GenBank/DDBJ databases">
        <authorList>
            <consortium name="Pathogen Informatics"/>
            <person name="Doyle S."/>
        </authorList>
    </citation>
    <scope>NUCLEOTIDE SEQUENCE [LARGE SCALE GENOMIC DNA]</scope>
    <source>
        <strain evidence="1 2">NCTC9962</strain>
    </source>
</reference>
<keyword evidence="1" id="KW-0808">Transferase</keyword>
<dbReference type="EMBL" id="UGED01000005">
    <property type="protein sequence ID" value="STL28337.1"/>
    <property type="molecule type" value="Genomic_DNA"/>
</dbReference>